<dbReference type="Pfam" id="PF00512">
    <property type="entry name" value="HisKA"/>
    <property type="match status" value="1"/>
</dbReference>
<keyword evidence="8 15" id="KW-0418">Kinase</keyword>
<dbReference type="RefSeq" id="WP_057907111.1">
    <property type="nucleotide sequence ID" value="NZ_AYYZ01000029.1"/>
</dbReference>
<dbReference type="Pfam" id="PF00672">
    <property type="entry name" value="HAMP"/>
    <property type="match status" value="1"/>
</dbReference>
<dbReference type="Gene3D" id="3.30.565.10">
    <property type="entry name" value="Histidine kinase-like ATPase, C-terminal domain"/>
    <property type="match status" value="1"/>
</dbReference>
<dbReference type="PANTHER" id="PTHR45528:SF12">
    <property type="entry name" value="SENSOR HISTIDINE KINASE ARSS"/>
    <property type="match status" value="1"/>
</dbReference>
<dbReference type="Gene3D" id="6.10.340.10">
    <property type="match status" value="1"/>
</dbReference>
<evidence type="ECO:0000256" key="10">
    <source>
        <dbReference type="ARBA" id="ARBA00023012"/>
    </source>
</evidence>
<dbReference type="InterPro" id="IPR003661">
    <property type="entry name" value="HisK_dim/P_dom"/>
</dbReference>
<dbReference type="PROSITE" id="PS50109">
    <property type="entry name" value="HIS_KIN"/>
    <property type="match status" value="1"/>
</dbReference>
<evidence type="ECO:0000313" key="15">
    <source>
        <dbReference type="EMBL" id="KRM51856.1"/>
    </source>
</evidence>
<dbReference type="AlphaFoldDB" id="A0A0R1ZAB4"/>
<keyword evidence="16" id="KW-1185">Reference proteome</keyword>
<evidence type="ECO:0000256" key="7">
    <source>
        <dbReference type="ARBA" id="ARBA00022692"/>
    </source>
</evidence>
<keyword evidence="7 12" id="KW-0812">Transmembrane</keyword>
<dbReference type="CDD" id="cd00082">
    <property type="entry name" value="HisKA"/>
    <property type="match status" value="1"/>
</dbReference>
<dbReference type="PRINTS" id="PR00344">
    <property type="entry name" value="BCTRLSENSOR"/>
</dbReference>
<dbReference type="InterPro" id="IPR003660">
    <property type="entry name" value="HAMP_dom"/>
</dbReference>
<feature type="transmembrane region" description="Helical" evidence="12">
    <location>
        <begin position="190"/>
        <end position="212"/>
    </location>
</feature>
<sequence length="503" mass="57811">MNNEVINGEKIQENTKRPTSIKVKWSLGTALGTTIIFAIFAVLLFQCFSSMLLKQDQNNVRIALNATEQKLNNCHHNLTIEDIQRSFNIDYSPQRPSKDSPYKDSFIQSASHEGLTVSVYDCSGRELYTTKHNTIKFHKVKELTETHYRQNGHTILLLRKPIMDKGNHHLIGYVQISNRLVQYDQSRHKLITLFIIIGLTVCFAIALMSYWLSSLLLQPIDTLNETIHKINSNDDEGKALSEVRVPVVSKDDELAELTVLFNRMLDRMHRYVEQQQQFVGDVSHELRTPVAIIQGHLELLERWGKDDPQVLDESIKASLQEIDRMKNLVQEMLDLSRAEQVEIQYKNKIADAREVGLQVFNDFKMIHPDFQIVLDNDLKTKTPVRIYRNHLEQILIILLDNAVKYSNDRKEIHMAMSKNTRYVELVVQDFGEGISQANIKKIFDRFYRVDKARSRNKGGNGLGLSIAHRLVEGYRGSISVESVEGQGSVFKVQLPLAKDVQKE</sequence>
<dbReference type="InterPro" id="IPR003594">
    <property type="entry name" value="HATPase_dom"/>
</dbReference>
<dbReference type="InterPro" id="IPR041610">
    <property type="entry name" value="ArlS_N"/>
</dbReference>
<dbReference type="PANTHER" id="PTHR45528">
    <property type="entry name" value="SENSOR HISTIDINE KINASE CPXA"/>
    <property type="match status" value="1"/>
</dbReference>
<dbReference type="SUPFAM" id="SSF55874">
    <property type="entry name" value="ATPase domain of HSP90 chaperone/DNA topoisomerase II/histidine kinase"/>
    <property type="match status" value="1"/>
</dbReference>
<dbReference type="InterPro" id="IPR036097">
    <property type="entry name" value="HisK_dim/P_sf"/>
</dbReference>
<dbReference type="STRING" id="1423820.FC64_GL001049"/>
<dbReference type="SMART" id="SM00388">
    <property type="entry name" value="HisKA"/>
    <property type="match status" value="1"/>
</dbReference>
<dbReference type="FunFam" id="3.30.565.10:FF:000006">
    <property type="entry name" value="Sensor histidine kinase WalK"/>
    <property type="match status" value="1"/>
</dbReference>
<dbReference type="Pfam" id="PF18719">
    <property type="entry name" value="ArlS_N"/>
    <property type="match status" value="1"/>
</dbReference>
<evidence type="ECO:0000256" key="1">
    <source>
        <dbReference type="ARBA" id="ARBA00000085"/>
    </source>
</evidence>
<evidence type="ECO:0000256" key="8">
    <source>
        <dbReference type="ARBA" id="ARBA00022777"/>
    </source>
</evidence>
<keyword evidence="11 12" id="KW-0472">Membrane</keyword>
<dbReference type="InterPro" id="IPR005467">
    <property type="entry name" value="His_kinase_dom"/>
</dbReference>
<dbReference type="SMART" id="SM00387">
    <property type="entry name" value="HATPase_c"/>
    <property type="match status" value="1"/>
</dbReference>
<feature type="domain" description="Histidine kinase" evidence="13">
    <location>
        <begin position="281"/>
        <end position="498"/>
    </location>
</feature>
<evidence type="ECO:0000256" key="12">
    <source>
        <dbReference type="SAM" id="Phobius"/>
    </source>
</evidence>
<dbReference type="PATRIC" id="fig|1423820.4.peg.1073"/>
<keyword evidence="9 12" id="KW-1133">Transmembrane helix</keyword>
<comment type="catalytic activity">
    <reaction evidence="1">
        <text>ATP + protein L-histidine = ADP + protein N-phospho-L-histidine.</text>
        <dbReference type="EC" id="2.7.13.3"/>
    </reaction>
</comment>
<evidence type="ECO:0000256" key="11">
    <source>
        <dbReference type="ARBA" id="ARBA00023136"/>
    </source>
</evidence>
<evidence type="ECO:0000256" key="3">
    <source>
        <dbReference type="ARBA" id="ARBA00012438"/>
    </source>
</evidence>
<feature type="transmembrane region" description="Helical" evidence="12">
    <location>
        <begin position="25"/>
        <end position="45"/>
    </location>
</feature>
<gene>
    <name evidence="15" type="ORF">FC64_GL001049</name>
</gene>
<keyword evidence="6" id="KW-0808">Transferase</keyword>
<organism evidence="15 16">
    <name type="scientific">Ligilactobacillus araffinosus DSM 20653</name>
    <dbReference type="NCBI Taxonomy" id="1423820"/>
    <lineage>
        <taxon>Bacteria</taxon>
        <taxon>Bacillati</taxon>
        <taxon>Bacillota</taxon>
        <taxon>Bacilli</taxon>
        <taxon>Lactobacillales</taxon>
        <taxon>Lactobacillaceae</taxon>
        <taxon>Ligilactobacillus</taxon>
    </lineage>
</organism>
<accession>A0A0R1ZAB4</accession>
<protein>
    <recommendedName>
        <fullName evidence="4">Signal transduction histidine-protein kinase ArlS</fullName>
        <ecNumber evidence="3">2.7.13.3</ecNumber>
    </recommendedName>
</protein>
<dbReference type="GO" id="GO:0000155">
    <property type="term" value="F:phosphorelay sensor kinase activity"/>
    <property type="evidence" value="ECO:0007669"/>
    <property type="project" value="InterPro"/>
</dbReference>
<evidence type="ECO:0000256" key="5">
    <source>
        <dbReference type="ARBA" id="ARBA00022553"/>
    </source>
</evidence>
<evidence type="ECO:0000259" key="13">
    <source>
        <dbReference type="PROSITE" id="PS50109"/>
    </source>
</evidence>
<dbReference type="Pfam" id="PF02518">
    <property type="entry name" value="HATPase_c"/>
    <property type="match status" value="1"/>
</dbReference>
<dbReference type="FunFam" id="1.10.287.130:FF:000001">
    <property type="entry name" value="Two-component sensor histidine kinase"/>
    <property type="match status" value="1"/>
</dbReference>
<dbReference type="PROSITE" id="PS50885">
    <property type="entry name" value="HAMP"/>
    <property type="match status" value="1"/>
</dbReference>
<dbReference type="EMBL" id="AYYZ01000029">
    <property type="protein sequence ID" value="KRM51856.1"/>
    <property type="molecule type" value="Genomic_DNA"/>
</dbReference>
<keyword evidence="10" id="KW-0902">Two-component regulatory system</keyword>
<dbReference type="EC" id="2.7.13.3" evidence="3"/>
<dbReference type="Proteomes" id="UP000051291">
    <property type="component" value="Unassembled WGS sequence"/>
</dbReference>
<evidence type="ECO:0000256" key="6">
    <source>
        <dbReference type="ARBA" id="ARBA00022679"/>
    </source>
</evidence>
<dbReference type="SMART" id="SM00304">
    <property type="entry name" value="HAMP"/>
    <property type="match status" value="1"/>
</dbReference>
<keyword evidence="5" id="KW-0597">Phosphoprotein</keyword>
<proteinExistence type="predicted"/>
<dbReference type="Gene3D" id="1.10.287.130">
    <property type="match status" value="1"/>
</dbReference>
<comment type="caution">
    <text evidence="15">The sequence shown here is derived from an EMBL/GenBank/DDBJ whole genome shotgun (WGS) entry which is preliminary data.</text>
</comment>
<feature type="domain" description="HAMP" evidence="14">
    <location>
        <begin position="214"/>
        <end position="273"/>
    </location>
</feature>
<dbReference type="SUPFAM" id="SSF47384">
    <property type="entry name" value="Homodimeric domain of signal transducing histidine kinase"/>
    <property type="match status" value="1"/>
</dbReference>
<dbReference type="InterPro" id="IPR050398">
    <property type="entry name" value="HssS/ArlS-like"/>
</dbReference>
<name>A0A0R1ZAB4_9LACO</name>
<dbReference type="InterPro" id="IPR036890">
    <property type="entry name" value="HATPase_C_sf"/>
</dbReference>
<dbReference type="InterPro" id="IPR004358">
    <property type="entry name" value="Sig_transdc_His_kin-like_C"/>
</dbReference>
<evidence type="ECO:0000256" key="9">
    <source>
        <dbReference type="ARBA" id="ARBA00022989"/>
    </source>
</evidence>
<dbReference type="GO" id="GO:0016020">
    <property type="term" value="C:membrane"/>
    <property type="evidence" value="ECO:0007669"/>
    <property type="project" value="UniProtKB-SubCell"/>
</dbReference>
<evidence type="ECO:0000313" key="16">
    <source>
        <dbReference type="Proteomes" id="UP000051291"/>
    </source>
</evidence>
<dbReference type="CDD" id="cd06225">
    <property type="entry name" value="HAMP"/>
    <property type="match status" value="1"/>
</dbReference>
<evidence type="ECO:0000259" key="14">
    <source>
        <dbReference type="PROSITE" id="PS50885"/>
    </source>
</evidence>
<reference evidence="15 16" key="1">
    <citation type="journal article" date="2015" name="Genome Announc.">
        <title>Expanding the biotechnology potential of lactobacilli through comparative genomics of 213 strains and associated genera.</title>
        <authorList>
            <person name="Sun Z."/>
            <person name="Harris H.M."/>
            <person name="McCann A."/>
            <person name="Guo C."/>
            <person name="Argimon S."/>
            <person name="Zhang W."/>
            <person name="Yang X."/>
            <person name="Jeffery I.B."/>
            <person name="Cooney J.C."/>
            <person name="Kagawa T.F."/>
            <person name="Liu W."/>
            <person name="Song Y."/>
            <person name="Salvetti E."/>
            <person name="Wrobel A."/>
            <person name="Rasinkangas P."/>
            <person name="Parkhill J."/>
            <person name="Rea M.C."/>
            <person name="O'Sullivan O."/>
            <person name="Ritari J."/>
            <person name="Douillard F.P."/>
            <person name="Paul Ross R."/>
            <person name="Yang R."/>
            <person name="Briner A.E."/>
            <person name="Felis G.E."/>
            <person name="de Vos W.M."/>
            <person name="Barrangou R."/>
            <person name="Klaenhammer T.R."/>
            <person name="Caufield P.W."/>
            <person name="Cui Y."/>
            <person name="Zhang H."/>
            <person name="O'Toole P.W."/>
        </authorList>
    </citation>
    <scope>NUCLEOTIDE SEQUENCE [LARGE SCALE GENOMIC DNA]</scope>
    <source>
        <strain evidence="15 16">DSM 20653</strain>
    </source>
</reference>
<evidence type="ECO:0000256" key="4">
    <source>
        <dbReference type="ARBA" id="ARBA00015735"/>
    </source>
</evidence>
<evidence type="ECO:0000256" key="2">
    <source>
        <dbReference type="ARBA" id="ARBA00004141"/>
    </source>
</evidence>
<comment type="subcellular location">
    <subcellularLocation>
        <location evidence="2">Membrane</location>
        <topology evidence="2">Multi-pass membrane protein</topology>
    </subcellularLocation>
</comment>